<name>A0AAX4PJJ4_9CHLO</name>
<sequence>MNVLGAVAKGLGDVVLGSGPEDEVSEQVEALLERIATGFIPEDRALATTRLKELVTESVASRAAFGRLAFPVIREVVVEDASDVEAMRGCLELLHLGVRVEPHSLEALLRERGQSSGEEGGEGDVGPREAAESAARELDRASVVVAELFCRDPQNLTMLFGLLSTNQPVSDFYTRYNALKCLNSLLLIHAHAVQTHVLGSPTAVAKLMDLLGSDDSMEVERNESLLLLVGLCKANNDIQKLVVFEGCFDHIFSIVDKEQRSGVIAQDCLALLINLLSQNSSNQLMFRESGHLRRILSLLPGSDGSGSADVDPRVSFLALEALNVLMRPPSCASDGDLKATQDALCSANCDLLGKLVGLTCEQWRREREEEASEGRGSSYPVLGQAFRTLSCLLLRNAEAKDKISVMTTRWTVSHTYEDVPVLLAILLRALNSRSKFESYAALEVIESFCDANETGQALLASTVHDLDESDISAGEDASLGTFGTNLLRALSGDRPAGRRQAALVMSVLLQGSVMAKQRVGPGVLSKFVRAITGGEDDLLRQSVLKLLCLWLQDSQDSVSKLFASPSHVPLVVDLVVSAEGSADPATRGLASVVLGMCVLAKVETKPEGSFYTSSSVLDVVSKHVGLHRFFCAWEDMTASTRFKRGLFPPRTSKVITKREVNACFASGPADGVWETIQDFFGFYSIFSHHFCVSLRDLHPAVRQGVVSSYSGPDLNQDSGLASPTSVDPDFVRKLKDEVKQLRSRNESLATDLLNMSKAQPPPQQQQKQEAAALEPSGIEPAPRREDQVDKSELLASKAKQAELNIALRESDKRVDALERELRSREAAVEEGSARLAEAREESSKHENDLKDLSEAYNSLEEHSHALGERVRELEAAAAAAGPDPGSMAAAAAEAAESAKADLERRLAVASEDLERSRQREGELTSAAVEAERSADALRARVRDAEAAAAAAVAHNAKESDLAEARADFDRELRSKEAEHALEVDSLREQLQSCQLRLEDAERAAQVAAGKAYTEEELMAATEQARNEATADCDEEIFQLETRLRDMQQKLEGSRGSEEAAAAEAAERAREEAMAEADESMNDLLVCLGQEEKKTEVLRGRLEALGEDVDALLEGLEDDEDDED</sequence>
<feature type="compositionally biased region" description="Basic and acidic residues" evidence="1">
    <location>
        <begin position="836"/>
        <end position="874"/>
    </location>
</feature>
<feature type="compositionally biased region" description="Low complexity" evidence="1">
    <location>
        <begin position="764"/>
        <end position="775"/>
    </location>
</feature>
<protein>
    <submittedName>
        <fullName evidence="3">Golgin candidate 6</fullName>
    </submittedName>
</protein>
<dbReference type="Pfam" id="PF04871">
    <property type="entry name" value="Uso1_p115_C"/>
    <property type="match status" value="1"/>
</dbReference>
<dbReference type="AlphaFoldDB" id="A0AAX4PJJ4"/>
<dbReference type="GO" id="GO:0006886">
    <property type="term" value="P:intracellular protein transport"/>
    <property type="evidence" value="ECO:0007669"/>
    <property type="project" value="InterPro"/>
</dbReference>
<feature type="compositionally biased region" description="Basic and acidic residues" evidence="1">
    <location>
        <begin position="781"/>
        <end position="791"/>
    </location>
</feature>
<feature type="region of interest" description="Disordered" evidence="1">
    <location>
        <begin position="756"/>
        <end position="791"/>
    </location>
</feature>
<dbReference type="Proteomes" id="UP001472866">
    <property type="component" value="Chromosome 14"/>
</dbReference>
<dbReference type="EMBL" id="CP151514">
    <property type="protein sequence ID" value="WZN66195.1"/>
    <property type="molecule type" value="Genomic_DNA"/>
</dbReference>
<proteinExistence type="predicted"/>
<reference evidence="3 4" key="1">
    <citation type="submission" date="2024-03" db="EMBL/GenBank/DDBJ databases">
        <title>Complete genome sequence of the green alga Chloropicon roscoffensis RCC1871.</title>
        <authorList>
            <person name="Lemieux C."/>
            <person name="Pombert J.-F."/>
            <person name="Otis C."/>
            <person name="Turmel M."/>
        </authorList>
    </citation>
    <scope>NUCLEOTIDE SEQUENCE [LARGE SCALE GENOMIC DNA]</scope>
    <source>
        <strain evidence="3 4">RCC1871</strain>
    </source>
</reference>
<feature type="domain" description="Uso1/p115-like vesicle tethering protein C-terminal" evidence="2">
    <location>
        <begin position="998"/>
        <end position="1123"/>
    </location>
</feature>
<dbReference type="GO" id="GO:0012507">
    <property type="term" value="C:ER to Golgi transport vesicle membrane"/>
    <property type="evidence" value="ECO:0007669"/>
    <property type="project" value="TreeGrafter"/>
</dbReference>
<feature type="region of interest" description="Disordered" evidence="1">
    <location>
        <begin position="910"/>
        <end position="931"/>
    </location>
</feature>
<dbReference type="PANTHER" id="PTHR10013:SF0">
    <property type="entry name" value="GENERAL VESICULAR TRANSPORT FACTOR P115"/>
    <property type="match status" value="1"/>
</dbReference>
<accession>A0AAX4PJJ4</accession>
<feature type="compositionally biased region" description="Basic and acidic residues" evidence="1">
    <location>
        <begin position="910"/>
        <end position="922"/>
    </location>
</feature>
<dbReference type="GO" id="GO:0006888">
    <property type="term" value="P:endoplasmic reticulum to Golgi vesicle-mediated transport"/>
    <property type="evidence" value="ECO:0007669"/>
    <property type="project" value="TreeGrafter"/>
</dbReference>
<dbReference type="SUPFAM" id="SSF48371">
    <property type="entry name" value="ARM repeat"/>
    <property type="match status" value="1"/>
</dbReference>
<feature type="region of interest" description="Disordered" evidence="1">
    <location>
        <begin position="1047"/>
        <end position="1078"/>
    </location>
</feature>
<evidence type="ECO:0000313" key="4">
    <source>
        <dbReference type="Proteomes" id="UP001472866"/>
    </source>
</evidence>
<dbReference type="InterPro" id="IPR011989">
    <property type="entry name" value="ARM-like"/>
</dbReference>
<feature type="region of interest" description="Disordered" evidence="1">
    <location>
        <begin position="112"/>
        <end position="132"/>
    </location>
</feature>
<feature type="compositionally biased region" description="Low complexity" evidence="1">
    <location>
        <begin position="875"/>
        <end position="895"/>
    </location>
</feature>
<dbReference type="GO" id="GO:0005783">
    <property type="term" value="C:endoplasmic reticulum"/>
    <property type="evidence" value="ECO:0007669"/>
    <property type="project" value="TreeGrafter"/>
</dbReference>
<dbReference type="GO" id="GO:0061025">
    <property type="term" value="P:membrane fusion"/>
    <property type="evidence" value="ECO:0007669"/>
    <property type="project" value="TreeGrafter"/>
</dbReference>
<evidence type="ECO:0000256" key="1">
    <source>
        <dbReference type="SAM" id="MobiDB-lite"/>
    </source>
</evidence>
<dbReference type="Gene3D" id="1.25.10.10">
    <property type="entry name" value="Leucine-rich Repeat Variant"/>
    <property type="match status" value="1"/>
</dbReference>
<dbReference type="InterPro" id="IPR024095">
    <property type="entry name" value="Vesicle_P115"/>
</dbReference>
<dbReference type="PANTHER" id="PTHR10013">
    <property type="entry name" value="GENERAL VESICULAR TRANSPORT FACTOR P115"/>
    <property type="match status" value="1"/>
</dbReference>
<dbReference type="GO" id="GO:0048211">
    <property type="term" value="P:Golgi vesicle docking"/>
    <property type="evidence" value="ECO:0007669"/>
    <property type="project" value="TreeGrafter"/>
</dbReference>
<feature type="region of interest" description="Disordered" evidence="1">
    <location>
        <begin position="823"/>
        <end position="896"/>
    </location>
</feature>
<feature type="compositionally biased region" description="Basic and acidic residues" evidence="1">
    <location>
        <begin position="1047"/>
        <end position="1057"/>
    </location>
</feature>
<keyword evidence="4" id="KW-1185">Reference proteome</keyword>
<evidence type="ECO:0000313" key="3">
    <source>
        <dbReference type="EMBL" id="WZN66195.1"/>
    </source>
</evidence>
<evidence type="ECO:0000259" key="2">
    <source>
        <dbReference type="Pfam" id="PF04871"/>
    </source>
</evidence>
<gene>
    <name evidence="3" type="ORF">HKI87_14g77600</name>
</gene>
<dbReference type="InterPro" id="IPR016024">
    <property type="entry name" value="ARM-type_fold"/>
</dbReference>
<dbReference type="InterPro" id="IPR006955">
    <property type="entry name" value="Uso1_p115_C"/>
</dbReference>
<dbReference type="GO" id="GO:0005795">
    <property type="term" value="C:Golgi stack"/>
    <property type="evidence" value="ECO:0007669"/>
    <property type="project" value="TreeGrafter"/>
</dbReference>
<organism evidence="3 4">
    <name type="scientific">Chloropicon roscoffensis</name>
    <dbReference type="NCBI Taxonomy" id="1461544"/>
    <lineage>
        <taxon>Eukaryota</taxon>
        <taxon>Viridiplantae</taxon>
        <taxon>Chlorophyta</taxon>
        <taxon>Chloropicophyceae</taxon>
        <taxon>Chloropicales</taxon>
        <taxon>Chloropicaceae</taxon>
        <taxon>Chloropicon</taxon>
    </lineage>
</organism>